<keyword evidence="6" id="KW-0862">Zinc</keyword>
<dbReference type="FunFam" id="3.30.830.10:FF:000003">
    <property type="entry name" value="Insulin-degrading enzyme"/>
    <property type="match status" value="1"/>
</dbReference>
<dbReference type="Pfam" id="PF05193">
    <property type="entry name" value="Peptidase_M16_C"/>
    <property type="match status" value="1"/>
</dbReference>
<dbReference type="PROSITE" id="PS00143">
    <property type="entry name" value="INSULINASE"/>
    <property type="match status" value="1"/>
</dbReference>
<dbReference type="PANTHER" id="PTHR43690:SF18">
    <property type="entry name" value="INSULIN-DEGRADING ENZYME-RELATED"/>
    <property type="match status" value="1"/>
</dbReference>
<evidence type="ECO:0000256" key="9">
    <source>
        <dbReference type="SAM" id="MobiDB-lite"/>
    </source>
</evidence>
<evidence type="ECO:0000259" key="12">
    <source>
        <dbReference type="Pfam" id="PF16187"/>
    </source>
</evidence>
<evidence type="ECO:0000259" key="13">
    <source>
        <dbReference type="Pfam" id="PF22456"/>
    </source>
</evidence>
<dbReference type="OrthoDB" id="952271at2759"/>
<dbReference type="GO" id="GO:0005829">
    <property type="term" value="C:cytosol"/>
    <property type="evidence" value="ECO:0007669"/>
    <property type="project" value="TreeGrafter"/>
</dbReference>
<dbReference type="Pfam" id="PF16187">
    <property type="entry name" value="Peptidase_M16_M"/>
    <property type="match status" value="1"/>
</dbReference>
<evidence type="ECO:0000256" key="4">
    <source>
        <dbReference type="ARBA" id="ARBA00022723"/>
    </source>
</evidence>
<evidence type="ECO:0000256" key="1">
    <source>
        <dbReference type="ARBA" id="ARBA00001947"/>
    </source>
</evidence>
<dbReference type="Gene3D" id="3.30.830.10">
    <property type="entry name" value="Metalloenzyme, LuxS/M16 peptidase-like"/>
    <property type="match status" value="5"/>
</dbReference>
<sequence>MDHPEEKVILKPRNDKRDYRWIQLPNEMQVLLISDVDTDKAAASMDVNVGYFCDPDDLPGLAHFLEHMLFYSSEKYPKEDSYSKFIGEHGGRSNAYTTAEHTNFQFDINYDHLEEALDRFAQFFLCPLFSADATSREIKSVDSENSKNLTSDLWRLNQLQKHISSRKHPYHKFGTGNLKTLKTDPESAGVDVRQRMIDFYNDHYSANLMRLVVYGREPLDVLQNIVTEKFSGVRNTVRRVPEFPGQPCEEDHLKIIIKAVPVTEGHSLELSWTSVPEFRHYKAAPSRYISHLLGHEGDGSLFALLKSLEKMEEVVGLIWQYIRILQKQGVEEWIFEEERAVCETKFHFRDMIQPFQYVTMLSANLQIYPPEDCIAGPLLPRYFDRDLINETLARLTVDNVRMMWCSKDFEGQTTAIEPWYGTGYSIVKVSDETVERWTSGPVTSELHLPAPNLFIPTDFSLKEPFPETKYPVLCRESGFSRLWYKPDAVFRTPKAYVCIDFMCPESYTSPENSILTRIFTKLLIDYLNEYAYYAEVAGLAYSVEHSVSGFLVTVTGYNHKLLALLEMIIEKITNFQVNKERFDILKEKVNKDFQNFKYEQPYQHALYTASVILEHKRWHMHEYLAVIPDLEAEDLCALFPKLLSRMFLECFVTGNLSVSEAESLVERVEKLMATKPKLKLRALFPSQHLERRIIKLDAGSAFSYSMPCSNPSNENSALQFYLQVGQDKCRLNVLGQLFVQTAKRDAYYQLRSIEQLGYIVFLLPRNDFGVTGMQLVLQSNLKDAATLEMRVEAFLSSFGKKLLDMPEKEFQDHVDALIAIKLERHKNLSEEASYHWREIDYGTFQFDRRDREVAALREVKKADLLDFYASYVAPGGSQRRKLSIRVNSILAAKKQSADRSPSPLSNGGGAAIAVVSAEEGPASAVPNGGLVGTSPAGTLATDDAGAVSSATNGSIEEEEEEEEEGSYEGRQSMSRGGGDEQGNPDPPSVSDDSDLACQLRPIDDRLMGHDGKTTPSGTTSYEETHPISNIYSWKRSQQLYESLKGRHPEQAVLSM</sequence>
<feature type="compositionally biased region" description="Acidic residues" evidence="9">
    <location>
        <begin position="955"/>
        <end position="966"/>
    </location>
</feature>
<keyword evidence="4" id="KW-0479">Metal-binding</keyword>
<dbReference type="STRING" id="69332.A0A388KR14"/>
<dbReference type="GO" id="GO:0046872">
    <property type="term" value="F:metal ion binding"/>
    <property type="evidence" value="ECO:0007669"/>
    <property type="project" value="UniProtKB-KW"/>
</dbReference>
<keyword evidence="3" id="KW-0645">Protease</keyword>
<feature type="domain" description="Peptidase M16 middle/third" evidence="12">
    <location>
        <begin position="346"/>
        <end position="625"/>
    </location>
</feature>
<dbReference type="GO" id="GO:0004222">
    <property type="term" value="F:metalloendopeptidase activity"/>
    <property type="evidence" value="ECO:0007669"/>
    <property type="project" value="InterPro"/>
</dbReference>
<dbReference type="InterPro" id="IPR007863">
    <property type="entry name" value="Peptidase_M16_C"/>
</dbReference>
<evidence type="ECO:0000256" key="2">
    <source>
        <dbReference type="ARBA" id="ARBA00007261"/>
    </source>
</evidence>
<evidence type="ECO:0000256" key="7">
    <source>
        <dbReference type="ARBA" id="ARBA00023049"/>
    </source>
</evidence>
<feature type="region of interest" description="Disordered" evidence="9">
    <location>
        <begin position="921"/>
        <end position="1023"/>
    </location>
</feature>
<dbReference type="InterPro" id="IPR032632">
    <property type="entry name" value="Peptidase_M16_M"/>
</dbReference>
<accession>A0A388KR14</accession>
<evidence type="ECO:0000256" key="6">
    <source>
        <dbReference type="ARBA" id="ARBA00022833"/>
    </source>
</evidence>
<evidence type="ECO:0000259" key="11">
    <source>
        <dbReference type="Pfam" id="PF05193"/>
    </source>
</evidence>
<organism evidence="14 15">
    <name type="scientific">Chara braunii</name>
    <name type="common">Braun's stonewort</name>
    <dbReference type="NCBI Taxonomy" id="69332"/>
    <lineage>
        <taxon>Eukaryota</taxon>
        <taxon>Viridiplantae</taxon>
        <taxon>Streptophyta</taxon>
        <taxon>Charophyceae</taxon>
        <taxon>Charales</taxon>
        <taxon>Characeae</taxon>
        <taxon>Chara</taxon>
    </lineage>
</organism>
<dbReference type="FunFam" id="3.30.830.10:FF:000028">
    <property type="entry name" value="Insulin-degrading enzyme-like 1 peroxisomal"/>
    <property type="match status" value="1"/>
</dbReference>
<dbReference type="EMBL" id="BFEA01000166">
    <property type="protein sequence ID" value="GBG72511.1"/>
    <property type="molecule type" value="Genomic_DNA"/>
</dbReference>
<dbReference type="GO" id="GO:0043171">
    <property type="term" value="P:peptide catabolic process"/>
    <property type="evidence" value="ECO:0007669"/>
    <property type="project" value="TreeGrafter"/>
</dbReference>
<keyword evidence="7" id="KW-0482">Metalloprotease</keyword>
<proteinExistence type="inferred from homology"/>
<name>A0A388KR14_CHABU</name>
<comment type="caution">
    <text evidence="14">The sequence shown here is derived from an EMBL/GenBank/DDBJ whole genome shotgun (WGS) entry which is preliminary data.</text>
</comment>
<dbReference type="FunFam" id="3.30.830.10:FF:000004">
    <property type="entry name" value="Putative insulin-degrading enzyme"/>
    <property type="match status" value="1"/>
</dbReference>
<dbReference type="Pfam" id="PF22456">
    <property type="entry name" value="PqqF-like_C_4"/>
    <property type="match status" value="1"/>
</dbReference>
<dbReference type="SUPFAM" id="SSF63411">
    <property type="entry name" value="LuxS/MPP-like metallohydrolase"/>
    <property type="match status" value="4"/>
</dbReference>
<keyword evidence="5" id="KW-0378">Hydrolase</keyword>
<protein>
    <recommendedName>
        <fullName evidence="16">Peptidase M16 N-terminal domain-containing protein</fullName>
    </recommendedName>
</protein>
<feature type="domain" description="Peptidase M16 C-terminal" evidence="11">
    <location>
        <begin position="193"/>
        <end position="306"/>
    </location>
</feature>
<dbReference type="GO" id="GO:0051603">
    <property type="term" value="P:proteolysis involved in protein catabolic process"/>
    <property type="evidence" value="ECO:0007669"/>
    <property type="project" value="TreeGrafter"/>
</dbReference>
<gene>
    <name evidence="14" type="ORF">CBR_g12082</name>
</gene>
<evidence type="ECO:0000256" key="3">
    <source>
        <dbReference type="ARBA" id="ARBA00022670"/>
    </source>
</evidence>
<feature type="domain" description="Coenzyme PQQ synthesis protein F-like C-terminal lobe" evidence="13">
    <location>
        <begin position="739"/>
        <end position="836"/>
    </location>
</feature>
<comment type="cofactor">
    <cofactor evidence="1">
        <name>Zn(2+)</name>
        <dbReference type="ChEBI" id="CHEBI:29105"/>
    </cofactor>
</comment>
<dbReference type="InterPro" id="IPR011765">
    <property type="entry name" value="Pept_M16_N"/>
</dbReference>
<evidence type="ECO:0000259" key="10">
    <source>
        <dbReference type="Pfam" id="PF00675"/>
    </source>
</evidence>
<comment type="similarity">
    <text evidence="2 8">Belongs to the peptidase M16 family.</text>
</comment>
<reference evidence="14 15" key="1">
    <citation type="journal article" date="2018" name="Cell">
        <title>The Chara Genome: Secondary Complexity and Implications for Plant Terrestrialization.</title>
        <authorList>
            <person name="Nishiyama T."/>
            <person name="Sakayama H."/>
            <person name="Vries J.D."/>
            <person name="Buschmann H."/>
            <person name="Saint-Marcoux D."/>
            <person name="Ullrich K.K."/>
            <person name="Haas F.B."/>
            <person name="Vanderstraeten L."/>
            <person name="Becker D."/>
            <person name="Lang D."/>
            <person name="Vosolsobe S."/>
            <person name="Rombauts S."/>
            <person name="Wilhelmsson P.K.I."/>
            <person name="Janitza P."/>
            <person name="Kern R."/>
            <person name="Heyl A."/>
            <person name="Rumpler F."/>
            <person name="Villalobos L.I.A.C."/>
            <person name="Clay J.M."/>
            <person name="Skokan R."/>
            <person name="Toyoda A."/>
            <person name="Suzuki Y."/>
            <person name="Kagoshima H."/>
            <person name="Schijlen E."/>
            <person name="Tajeshwar N."/>
            <person name="Catarino B."/>
            <person name="Hetherington A.J."/>
            <person name="Saltykova A."/>
            <person name="Bonnot C."/>
            <person name="Breuninger H."/>
            <person name="Symeonidi A."/>
            <person name="Radhakrishnan G.V."/>
            <person name="Van Nieuwerburgh F."/>
            <person name="Deforce D."/>
            <person name="Chang C."/>
            <person name="Karol K.G."/>
            <person name="Hedrich R."/>
            <person name="Ulvskov P."/>
            <person name="Glockner G."/>
            <person name="Delwiche C.F."/>
            <person name="Petrasek J."/>
            <person name="Van de Peer Y."/>
            <person name="Friml J."/>
            <person name="Beilby M."/>
            <person name="Dolan L."/>
            <person name="Kohara Y."/>
            <person name="Sugano S."/>
            <person name="Fujiyama A."/>
            <person name="Delaux P.-M."/>
            <person name="Quint M."/>
            <person name="TheiBen G."/>
            <person name="Hagemann M."/>
            <person name="Harholt J."/>
            <person name="Dunand C."/>
            <person name="Zachgo S."/>
            <person name="Langdale J."/>
            <person name="Maumus F."/>
            <person name="Straeten D.V.D."/>
            <person name="Gould S.B."/>
            <person name="Rensing S.A."/>
        </authorList>
    </citation>
    <scope>NUCLEOTIDE SEQUENCE [LARGE SCALE GENOMIC DNA]</scope>
    <source>
        <strain evidence="14 15">S276</strain>
    </source>
</reference>
<evidence type="ECO:0000256" key="8">
    <source>
        <dbReference type="RuleBase" id="RU004447"/>
    </source>
</evidence>
<feature type="domain" description="Peptidase M16 N-terminal" evidence="10">
    <location>
        <begin position="30"/>
        <end position="164"/>
    </location>
</feature>
<dbReference type="PANTHER" id="PTHR43690">
    <property type="entry name" value="NARDILYSIN"/>
    <property type="match status" value="1"/>
</dbReference>
<dbReference type="InterPro" id="IPR050626">
    <property type="entry name" value="Peptidase_M16"/>
</dbReference>
<dbReference type="OMA" id="WIFDEMK"/>
<dbReference type="InterPro" id="IPR001431">
    <property type="entry name" value="Pept_M16_Zn_BS"/>
</dbReference>
<evidence type="ECO:0000313" key="15">
    <source>
        <dbReference type="Proteomes" id="UP000265515"/>
    </source>
</evidence>
<keyword evidence="15" id="KW-1185">Reference proteome</keyword>
<dbReference type="Pfam" id="PF00675">
    <property type="entry name" value="Peptidase_M16"/>
    <property type="match status" value="1"/>
</dbReference>
<evidence type="ECO:0000313" key="14">
    <source>
        <dbReference type="EMBL" id="GBG72511.1"/>
    </source>
</evidence>
<dbReference type="InterPro" id="IPR011249">
    <property type="entry name" value="Metalloenz_LuxS/M16"/>
</dbReference>
<dbReference type="Proteomes" id="UP000265515">
    <property type="component" value="Unassembled WGS sequence"/>
</dbReference>
<dbReference type="GO" id="GO:0005739">
    <property type="term" value="C:mitochondrion"/>
    <property type="evidence" value="ECO:0007669"/>
    <property type="project" value="TreeGrafter"/>
</dbReference>
<feature type="compositionally biased region" description="Basic and acidic residues" evidence="9">
    <location>
        <begin position="1001"/>
        <end position="1012"/>
    </location>
</feature>
<evidence type="ECO:0000256" key="5">
    <source>
        <dbReference type="ARBA" id="ARBA00022801"/>
    </source>
</evidence>
<dbReference type="AlphaFoldDB" id="A0A388KR14"/>
<dbReference type="Gramene" id="GBG72511">
    <property type="protein sequence ID" value="GBG72511"/>
    <property type="gene ID" value="CBR_g12082"/>
</dbReference>
<dbReference type="InterPro" id="IPR054734">
    <property type="entry name" value="PqqF-like_C_4"/>
</dbReference>
<evidence type="ECO:0008006" key="16">
    <source>
        <dbReference type="Google" id="ProtNLM"/>
    </source>
</evidence>
<feature type="compositionally biased region" description="Polar residues" evidence="9">
    <location>
        <begin position="1013"/>
        <end position="1023"/>
    </location>
</feature>